<keyword evidence="2" id="KW-0210">Decarboxylase</keyword>
<evidence type="ECO:0000256" key="5">
    <source>
        <dbReference type="PIRSR" id="PIRSR600183-50"/>
    </source>
</evidence>
<evidence type="ECO:0000259" key="8">
    <source>
        <dbReference type="Pfam" id="PF02784"/>
    </source>
</evidence>
<proteinExistence type="inferred from homology"/>
<dbReference type="EMBL" id="BMPI01000021">
    <property type="protein sequence ID" value="GGM38143.1"/>
    <property type="molecule type" value="Genomic_DNA"/>
</dbReference>
<dbReference type="GO" id="GO:0009089">
    <property type="term" value="P:lysine biosynthetic process via diaminopimelate"/>
    <property type="evidence" value="ECO:0007669"/>
    <property type="project" value="TreeGrafter"/>
</dbReference>
<dbReference type="AlphaFoldDB" id="A0A917WXX1"/>
<dbReference type="InterPro" id="IPR022653">
    <property type="entry name" value="De-COase2_pyr-phos_BS"/>
</dbReference>
<dbReference type="GO" id="GO:0008836">
    <property type="term" value="F:diaminopimelate decarboxylase activity"/>
    <property type="evidence" value="ECO:0007669"/>
    <property type="project" value="TreeGrafter"/>
</dbReference>
<protein>
    <submittedName>
        <fullName evidence="9">Diaminopimelate decarboxylase</fullName>
    </submittedName>
</protein>
<feature type="modified residue" description="N6-(pyridoxal phosphate)lysine" evidence="5">
    <location>
        <position position="49"/>
    </location>
</feature>
<dbReference type="InterPro" id="IPR022644">
    <property type="entry name" value="De-COase2_N"/>
</dbReference>
<evidence type="ECO:0000313" key="10">
    <source>
        <dbReference type="Proteomes" id="UP000642070"/>
    </source>
</evidence>
<dbReference type="SUPFAM" id="SSF50621">
    <property type="entry name" value="Alanine racemase C-terminal domain-like"/>
    <property type="match status" value="1"/>
</dbReference>
<dbReference type="Gene3D" id="3.20.20.10">
    <property type="entry name" value="Alanine racemase"/>
    <property type="match status" value="1"/>
</dbReference>
<name>A0A917WXX1_9ACTN</name>
<dbReference type="Pfam" id="PF02784">
    <property type="entry name" value="Orn_Arg_deC_N"/>
    <property type="match status" value="1"/>
</dbReference>
<dbReference type="PANTHER" id="PTHR43727">
    <property type="entry name" value="DIAMINOPIMELATE DECARBOXYLASE"/>
    <property type="match status" value="1"/>
</dbReference>
<evidence type="ECO:0000256" key="1">
    <source>
        <dbReference type="ARBA" id="ARBA00001933"/>
    </source>
</evidence>
<dbReference type="Proteomes" id="UP000642070">
    <property type="component" value="Unassembled WGS sequence"/>
</dbReference>
<accession>A0A917WXX1</accession>
<dbReference type="InterPro" id="IPR000183">
    <property type="entry name" value="Orn/DAP/Arg_de-COase"/>
</dbReference>
<feature type="domain" description="Orn/DAP/Arg decarboxylase 2 C-terminal" evidence="7">
    <location>
        <begin position="20"/>
        <end position="357"/>
    </location>
</feature>
<sequence length="381" mass="40320">MVRLPPRVAHAVRTGPRPAYVYDLATVRDNITALRAALPAGTLIAYALKANGNDTLLRGVLRWTDGLEAASGAELTAAVTAGSPFTLLSGPAKTDDDLRAAAAAGAVINAESLHELRRIAHVAPGARICLRVNRTHPALPGTHRMSGAPTQFGIAEPQLAAAVALAARLDVAGFHLHAVSNNLDAAAHAAFITDAVEWAQHTADTHGIPLQLINVGGGFGVDVTGATTFDLDTLAAGLHGLHLPAGSRLVVEPGRYVAATAGWYAADVTDVKHSHGRWFAVIRGGTHHFRLPASWNYSHPFTVLPVDHWPYPFDRPTVTGAPVDVAGEQCNPRDILARDAQPTTVRAGDILVFPNTGAYGWEVAHHDFLRLAHPTFTVLDC</sequence>
<dbReference type="InterPro" id="IPR022643">
    <property type="entry name" value="De-COase2_C"/>
</dbReference>
<gene>
    <name evidence="9" type="ORF">GCM10007977_044590</name>
</gene>
<feature type="domain" description="Orn/DAP/Arg decarboxylase 2 N-terminal" evidence="8">
    <location>
        <begin position="25"/>
        <end position="259"/>
    </location>
</feature>
<keyword evidence="3 5" id="KW-0663">Pyridoxal phosphate</keyword>
<comment type="caution">
    <text evidence="9">The sequence shown here is derived from an EMBL/GenBank/DDBJ whole genome shotgun (WGS) entry which is preliminary data.</text>
</comment>
<dbReference type="Pfam" id="PF00278">
    <property type="entry name" value="Orn_DAP_Arg_deC"/>
    <property type="match status" value="1"/>
</dbReference>
<comment type="cofactor">
    <cofactor evidence="1 5">
        <name>pyridoxal 5'-phosphate</name>
        <dbReference type="ChEBI" id="CHEBI:597326"/>
    </cofactor>
</comment>
<dbReference type="InterPro" id="IPR029066">
    <property type="entry name" value="PLP-binding_barrel"/>
</dbReference>
<organism evidence="9 10">
    <name type="scientific">Dactylosporangium sucinum</name>
    <dbReference type="NCBI Taxonomy" id="1424081"/>
    <lineage>
        <taxon>Bacteria</taxon>
        <taxon>Bacillati</taxon>
        <taxon>Actinomycetota</taxon>
        <taxon>Actinomycetes</taxon>
        <taxon>Micromonosporales</taxon>
        <taxon>Micromonosporaceae</taxon>
        <taxon>Dactylosporangium</taxon>
    </lineage>
</organism>
<dbReference type="InterPro" id="IPR009006">
    <property type="entry name" value="Ala_racemase/Decarboxylase_C"/>
</dbReference>
<dbReference type="Gene3D" id="2.40.37.10">
    <property type="entry name" value="Lyase, Ornithine Decarboxylase, Chain A, domain 1"/>
    <property type="match status" value="1"/>
</dbReference>
<dbReference type="PRINTS" id="PR01179">
    <property type="entry name" value="ODADCRBXLASE"/>
</dbReference>
<keyword evidence="4" id="KW-0456">Lyase</keyword>
<evidence type="ECO:0000256" key="2">
    <source>
        <dbReference type="ARBA" id="ARBA00022793"/>
    </source>
</evidence>
<evidence type="ECO:0000259" key="7">
    <source>
        <dbReference type="Pfam" id="PF00278"/>
    </source>
</evidence>
<dbReference type="PROSITE" id="PS00878">
    <property type="entry name" value="ODR_DC_2_1"/>
    <property type="match status" value="1"/>
</dbReference>
<keyword evidence="10" id="KW-1185">Reference proteome</keyword>
<evidence type="ECO:0000256" key="4">
    <source>
        <dbReference type="ARBA" id="ARBA00023239"/>
    </source>
</evidence>
<evidence type="ECO:0000313" key="9">
    <source>
        <dbReference type="EMBL" id="GGM38143.1"/>
    </source>
</evidence>
<feature type="active site" description="Proton donor" evidence="5">
    <location>
        <position position="330"/>
    </location>
</feature>
<evidence type="ECO:0000256" key="3">
    <source>
        <dbReference type="ARBA" id="ARBA00022898"/>
    </source>
</evidence>
<comment type="similarity">
    <text evidence="6">Belongs to the Orn/Lys/Arg decarboxylase class-II family.</text>
</comment>
<dbReference type="PANTHER" id="PTHR43727:SF2">
    <property type="entry name" value="GROUP IV DECARBOXYLASE"/>
    <property type="match status" value="1"/>
</dbReference>
<reference evidence="9" key="2">
    <citation type="submission" date="2020-09" db="EMBL/GenBank/DDBJ databases">
        <authorList>
            <person name="Sun Q."/>
            <person name="Ohkuma M."/>
        </authorList>
    </citation>
    <scope>NUCLEOTIDE SEQUENCE</scope>
    <source>
        <strain evidence="9">JCM 19831</strain>
    </source>
</reference>
<reference evidence="9" key="1">
    <citation type="journal article" date="2014" name="Int. J. Syst. Evol. Microbiol.">
        <title>Complete genome sequence of Corynebacterium casei LMG S-19264T (=DSM 44701T), isolated from a smear-ripened cheese.</title>
        <authorList>
            <consortium name="US DOE Joint Genome Institute (JGI-PGF)"/>
            <person name="Walter F."/>
            <person name="Albersmeier A."/>
            <person name="Kalinowski J."/>
            <person name="Ruckert C."/>
        </authorList>
    </citation>
    <scope>NUCLEOTIDE SEQUENCE</scope>
    <source>
        <strain evidence="9">JCM 19831</strain>
    </source>
</reference>
<dbReference type="SUPFAM" id="SSF51419">
    <property type="entry name" value="PLP-binding barrel"/>
    <property type="match status" value="1"/>
</dbReference>
<evidence type="ECO:0000256" key="6">
    <source>
        <dbReference type="RuleBase" id="RU003737"/>
    </source>
</evidence>